<dbReference type="PANTHER" id="PTHR19848">
    <property type="entry name" value="WD40 REPEAT PROTEIN"/>
    <property type="match status" value="1"/>
</dbReference>
<dbReference type="Gene3D" id="2.130.10.10">
    <property type="entry name" value="YVTN repeat-like/Quinoprotein amine dehydrogenase"/>
    <property type="match status" value="3"/>
</dbReference>
<sequence>MHNNVLKIFPIFIQLLLVHTSFAQQPELVIPLPHANKITRIERSQSGNIIASASVDGTIKIWNGYTLDLIRTIEAKSQHDIAGQISAICISNDEKYIIAAIMNDEYNGNHLVKIIDITTGRQTSVCRPANAVISCIRELPNGRYISAVYDPQASLIIWDKNTGKVTDTVGKQHYPIEDICVLNLNVVFTAGGPRLLFNKRSAVENQIKKWDISNHRPVDSLQAHTKAVMSVKISADRKKLLSCSSEEVILWDVKSGKKLKLFNADTTQGIFLSEWTYAGFTDHDSKVVMTNGYNLYTYKVSTGTTEKFKYHNAAYPDVVSYSEKTDTFTSGGDDGQLQSLRITGTLTEGTELNYLLNYNQSLKFSKNDSCLYIITSNGIINRMDLFTGQLSQVYKSEYSDMIRAEYLKQGLKMDISEDGRFAADISEGRLVITDLKRQKKVYTSCTIPKLSNERIRFLDASNKLAVLSGKNFVLINLDSFTADSAYTKTVFQDWAFSSGRDSVFLYNTYGDNRYVMFDLKHWKEEWYDHNMECIAFSPNNQYVLLEYTQGQAYGIADLPKKKYFQLNGVEMYGNGTSFVFSPDTAHLQVLISGGAGDMKLWKIKDPGFHAYKLYGHSSFILDKVFSHSGKHIASLGSEGSIIIWKRNDADSFDFQKQYQILQNKKGQLLLLTPDNYYAGSKSITKLLSFNSAGKHFGFDQLDIRYNRPDKVLQAAGSSDTTLIRAYRRAYEKRIRKLGIDTLQFRSGYNMPEADFKERDHLNYVQHRPQLRLTIKAHDDLYPLDRFNVWINGTPLYGLRGIKFKERRLQNIVKLITVTLSQGDNRIETSVINSNGMESFRIPIMVRYEPEKPAPERLFFIGIGIDHFSDTTRNLNWSVKDIKDLASALKQKYGNQIEAYTLFDKDVVFEKVIALKKVLLRTNVNDKVIIAYSGHGLLSADLDYYLSTYEVNFAKPENGGLSYDMLENLLDSIPARKKLMLIDACHSGEIDKEEIRRYQPSEDSAAINTSKKGFGKVVARRTTVGIKNSFELMGELFNNVGRNTGATVISAAGAAQFALEKDELANGVFTYSILDFMHKHPQARLSDMQQFIIQRVTELTRGLQVPTARSENNAVDWMVW</sequence>
<protein>
    <recommendedName>
        <fullName evidence="4">Peptidase C14 caspase domain-containing protein</fullName>
    </recommendedName>
</protein>
<dbReference type="Pfam" id="PF00656">
    <property type="entry name" value="Peptidase_C14"/>
    <property type="match status" value="1"/>
</dbReference>
<feature type="repeat" description="WD" evidence="3">
    <location>
        <begin position="613"/>
        <end position="645"/>
    </location>
</feature>
<comment type="caution">
    <text evidence="5">The sequence shown here is derived from an EMBL/GenBank/DDBJ whole genome shotgun (WGS) entry which is preliminary data.</text>
</comment>
<evidence type="ECO:0000256" key="3">
    <source>
        <dbReference type="PROSITE-ProRule" id="PRU00221"/>
    </source>
</evidence>
<dbReference type="Pfam" id="PF00400">
    <property type="entry name" value="WD40"/>
    <property type="match status" value="2"/>
</dbReference>
<evidence type="ECO:0000313" key="5">
    <source>
        <dbReference type="EMBL" id="RVU02090.1"/>
    </source>
</evidence>
<dbReference type="PROSITE" id="PS50082">
    <property type="entry name" value="WD_REPEATS_2"/>
    <property type="match status" value="2"/>
</dbReference>
<dbReference type="PROSITE" id="PS50294">
    <property type="entry name" value="WD_REPEATS_REGION"/>
    <property type="match status" value="1"/>
</dbReference>
<evidence type="ECO:0000256" key="2">
    <source>
        <dbReference type="ARBA" id="ARBA00022737"/>
    </source>
</evidence>
<accession>A0A437MWP2</accession>
<proteinExistence type="predicted"/>
<dbReference type="GO" id="GO:0004197">
    <property type="term" value="F:cysteine-type endopeptidase activity"/>
    <property type="evidence" value="ECO:0007669"/>
    <property type="project" value="InterPro"/>
</dbReference>
<dbReference type="InterPro" id="IPR011047">
    <property type="entry name" value="Quinoprotein_ADH-like_sf"/>
</dbReference>
<dbReference type="RefSeq" id="WP_127704454.1">
    <property type="nucleotide sequence ID" value="NZ_SACK01000002.1"/>
</dbReference>
<evidence type="ECO:0000256" key="1">
    <source>
        <dbReference type="ARBA" id="ARBA00022574"/>
    </source>
</evidence>
<feature type="domain" description="Peptidase C14 caspase" evidence="4">
    <location>
        <begin position="862"/>
        <end position="1110"/>
    </location>
</feature>
<dbReference type="SUPFAM" id="SSF50978">
    <property type="entry name" value="WD40 repeat-like"/>
    <property type="match status" value="1"/>
</dbReference>
<dbReference type="SMART" id="SM00320">
    <property type="entry name" value="WD40"/>
    <property type="match status" value="4"/>
</dbReference>
<keyword evidence="6" id="KW-1185">Reference proteome</keyword>
<dbReference type="InterPro" id="IPR015943">
    <property type="entry name" value="WD40/YVTN_repeat-like_dom_sf"/>
</dbReference>
<dbReference type="EMBL" id="SACK01000002">
    <property type="protein sequence ID" value="RVU02090.1"/>
    <property type="molecule type" value="Genomic_DNA"/>
</dbReference>
<dbReference type="InterPro" id="IPR001680">
    <property type="entry name" value="WD40_rpt"/>
</dbReference>
<gene>
    <name evidence="5" type="ORF">EOD41_09080</name>
</gene>
<dbReference type="Gene3D" id="3.40.50.1460">
    <property type="match status" value="1"/>
</dbReference>
<dbReference type="OrthoDB" id="779998at2"/>
<name>A0A437MWP2_9SPHI</name>
<dbReference type="SUPFAM" id="SSF50998">
    <property type="entry name" value="Quinoprotein alcohol dehydrogenase-like"/>
    <property type="match status" value="1"/>
</dbReference>
<dbReference type="InterPro" id="IPR029030">
    <property type="entry name" value="Caspase-like_dom_sf"/>
</dbReference>
<dbReference type="GO" id="GO:0006508">
    <property type="term" value="P:proteolysis"/>
    <property type="evidence" value="ECO:0007669"/>
    <property type="project" value="InterPro"/>
</dbReference>
<dbReference type="Proteomes" id="UP000282759">
    <property type="component" value="Unassembled WGS sequence"/>
</dbReference>
<evidence type="ECO:0000259" key="4">
    <source>
        <dbReference type="Pfam" id="PF00656"/>
    </source>
</evidence>
<dbReference type="SUPFAM" id="SSF52129">
    <property type="entry name" value="Caspase-like"/>
    <property type="match status" value="1"/>
</dbReference>
<dbReference type="InterPro" id="IPR036322">
    <property type="entry name" value="WD40_repeat_dom_sf"/>
</dbReference>
<keyword evidence="2" id="KW-0677">Repeat</keyword>
<feature type="repeat" description="WD" evidence="3">
    <location>
        <begin position="31"/>
        <end position="72"/>
    </location>
</feature>
<reference evidence="5 6" key="1">
    <citation type="submission" date="2019-01" db="EMBL/GenBank/DDBJ databases">
        <authorList>
            <person name="Chen W.-M."/>
        </authorList>
    </citation>
    <scope>NUCLEOTIDE SEQUENCE [LARGE SCALE GENOMIC DNA]</scope>
    <source>
        <strain evidence="5 6">YBJ-36</strain>
    </source>
</reference>
<dbReference type="AlphaFoldDB" id="A0A437MWP2"/>
<dbReference type="InterPro" id="IPR011600">
    <property type="entry name" value="Pept_C14_caspase"/>
</dbReference>
<evidence type="ECO:0000313" key="6">
    <source>
        <dbReference type="Proteomes" id="UP000282759"/>
    </source>
</evidence>
<organism evidence="5 6">
    <name type="scientific">Mucilaginibacter limnophilus</name>
    <dbReference type="NCBI Taxonomy" id="1932778"/>
    <lineage>
        <taxon>Bacteria</taxon>
        <taxon>Pseudomonadati</taxon>
        <taxon>Bacteroidota</taxon>
        <taxon>Sphingobacteriia</taxon>
        <taxon>Sphingobacteriales</taxon>
        <taxon>Sphingobacteriaceae</taxon>
        <taxon>Mucilaginibacter</taxon>
    </lineage>
</organism>
<keyword evidence="1 3" id="KW-0853">WD repeat</keyword>
<dbReference type="PANTHER" id="PTHR19848:SF8">
    <property type="entry name" value="F-BOX AND WD REPEAT DOMAIN CONTAINING 7"/>
    <property type="match status" value="1"/>
</dbReference>